<dbReference type="Proteomes" id="UP000755551">
    <property type="component" value="Unassembled WGS sequence"/>
</dbReference>
<comment type="caution">
    <text evidence="2">The sequence shown here is derived from an EMBL/GenBank/DDBJ whole genome shotgun (WGS) entry which is preliminary data.</text>
</comment>
<evidence type="ECO:0000313" key="3">
    <source>
        <dbReference type="Proteomes" id="UP000755551"/>
    </source>
</evidence>
<keyword evidence="1" id="KW-0732">Signal</keyword>
<feature type="signal peptide" evidence="1">
    <location>
        <begin position="1"/>
        <end position="21"/>
    </location>
</feature>
<proteinExistence type="predicted"/>
<sequence>MRRALLWLAISVTLSSPAVVADSSHVEAADSTAAPSTFSDSRVVEALDRLSEDEKSQAKQWMLTEKDWVKYKRIMAGPRGIWSPGLDPITALGVMETDPAERRRYAEIWMKMEAKRAELELAFEVERMAASQQVLGGRPVVNNEKWVQEWNAEQSRRTHDVMLFVEPDCLDDCGQLFGEVLASTGEGDRTRLNVYFPAGTSAEEIGAWAQALSIDPEVVKSRKVTLNFDRGEFSRYDIVRSELPEVRVLNRKSGDVKRTFKRW</sequence>
<evidence type="ECO:0000256" key="1">
    <source>
        <dbReference type="SAM" id="SignalP"/>
    </source>
</evidence>
<evidence type="ECO:0000313" key="2">
    <source>
        <dbReference type="EMBL" id="MBV0934161.1"/>
    </source>
</evidence>
<feature type="chain" id="PRO_5047094791" evidence="1">
    <location>
        <begin position="22"/>
        <end position="263"/>
    </location>
</feature>
<reference evidence="2 3" key="1">
    <citation type="submission" date="2021-06" db="EMBL/GenBank/DDBJ databases">
        <title>Bacterium isolated from marine sediment.</title>
        <authorList>
            <person name="Zhu K.-L."/>
            <person name="Du Z.-J."/>
            <person name="Liang Q.-Y."/>
        </authorList>
    </citation>
    <scope>NUCLEOTIDE SEQUENCE [LARGE SCALE GENOMIC DNA]</scope>
    <source>
        <strain evidence="2 3">A346</strain>
    </source>
</reference>
<accession>A0ABS6MCY2</accession>
<organism evidence="2 3">
    <name type="scientific">Marinobacterium weihaiense</name>
    <dbReference type="NCBI Taxonomy" id="2851016"/>
    <lineage>
        <taxon>Bacteria</taxon>
        <taxon>Pseudomonadati</taxon>
        <taxon>Pseudomonadota</taxon>
        <taxon>Gammaproteobacteria</taxon>
        <taxon>Oceanospirillales</taxon>
        <taxon>Oceanospirillaceae</taxon>
        <taxon>Marinobacterium</taxon>
    </lineage>
</organism>
<keyword evidence="3" id="KW-1185">Reference proteome</keyword>
<dbReference type="EMBL" id="JAHQZT010000017">
    <property type="protein sequence ID" value="MBV0934161.1"/>
    <property type="molecule type" value="Genomic_DNA"/>
</dbReference>
<dbReference type="InterPro" id="IPR022293">
    <property type="entry name" value="Integrating-conj_element"/>
</dbReference>
<name>A0ABS6MCY2_9GAMM</name>
<dbReference type="NCBIfam" id="TIGR03759">
    <property type="entry name" value="conj_TIGR03759"/>
    <property type="match status" value="1"/>
</dbReference>
<protein>
    <submittedName>
        <fullName evidence="2">TIGR03759 family integrating conjugative element protein</fullName>
    </submittedName>
</protein>
<gene>
    <name evidence="2" type="ORF">KTN04_12510</name>
</gene>
<dbReference type="RefSeq" id="WP_217335568.1">
    <property type="nucleotide sequence ID" value="NZ_JAHQZT010000017.1"/>
</dbReference>